<protein>
    <submittedName>
        <fullName evidence="2">Uncharacterized protein</fullName>
    </submittedName>
</protein>
<keyword evidence="3" id="KW-1185">Reference proteome</keyword>
<dbReference type="AlphaFoldDB" id="A0A4Y2B2U9"/>
<proteinExistence type="predicted"/>
<feature type="region of interest" description="Disordered" evidence="1">
    <location>
        <begin position="79"/>
        <end position="119"/>
    </location>
</feature>
<evidence type="ECO:0000313" key="2">
    <source>
        <dbReference type="EMBL" id="GBL85384.1"/>
    </source>
</evidence>
<dbReference type="Proteomes" id="UP000499080">
    <property type="component" value="Unassembled WGS sequence"/>
</dbReference>
<accession>A0A4Y2B2U9</accession>
<name>A0A4Y2B2U9_ARAVE</name>
<comment type="caution">
    <text evidence="2">The sequence shown here is derived from an EMBL/GenBank/DDBJ whole genome shotgun (WGS) entry which is preliminary data.</text>
</comment>
<dbReference type="EMBL" id="BGPR01000043">
    <property type="protein sequence ID" value="GBL85384.1"/>
    <property type="molecule type" value="Genomic_DNA"/>
</dbReference>
<organism evidence="2 3">
    <name type="scientific">Araneus ventricosus</name>
    <name type="common">Orbweaver spider</name>
    <name type="synonym">Epeira ventricosa</name>
    <dbReference type="NCBI Taxonomy" id="182803"/>
    <lineage>
        <taxon>Eukaryota</taxon>
        <taxon>Metazoa</taxon>
        <taxon>Ecdysozoa</taxon>
        <taxon>Arthropoda</taxon>
        <taxon>Chelicerata</taxon>
        <taxon>Arachnida</taxon>
        <taxon>Araneae</taxon>
        <taxon>Araneomorphae</taxon>
        <taxon>Entelegynae</taxon>
        <taxon>Araneoidea</taxon>
        <taxon>Araneidae</taxon>
        <taxon>Araneus</taxon>
    </lineage>
</organism>
<sequence length="119" mass="13514">MITYQTATGLNRFIRLQPRFSPAPRPQTDGPRSSRVEVPNLWYAYPWGAQLTGFLVRTADETLKSFPMDQLYYRSASNSLLAPTTDRTPKTFALQGDPSRSTFRPSSKRSPYIVSRGRP</sequence>
<reference evidence="2 3" key="1">
    <citation type="journal article" date="2019" name="Sci. Rep.">
        <title>Orb-weaving spider Araneus ventricosus genome elucidates the spidroin gene catalogue.</title>
        <authorList>
            <person name="Kono N."/>
            <person name="Nakamura H."/>
            <person name="Ohtoshi R."/>
            <person name="Moran D.A.P."/>
            <person name="Shinohara A."/>
            <person name="Yoshida Y."/>
            <person name="Fujiwara M."/>
            <person name="Mori M."/>
            <person name="Tomita M."/>
            <person name="Arakawa K."/>
        </authorList>
    </citation>
    <scope>NUCLEOTIDE SEQUENCE [LARGE SCALE GENOMIC DNA]</scope>
</reference>
<feature type="compositionally biased region" description="Polar residues" evidence="1">
    <location>
        <begin position="98"/>
        <end position="109"/>
    </location>
</feature>
<gene>
    <name evidence="2" type="ORF">AVEN_34580_1</name>
</gene>
<evidence type="ECO:0000256" key="1">
    <source>
        <dbReference type="SAM" id="MobiDB-lite"/>
    </source>
</evidence>
<evidence type="ECO:0000313" key="3">
    <source>
        <dbReference type="Proteomes" id="UP000499080"/>
    </source>
</evidence>